<evidence type="ECO:0000256" key="1">
    <source>
        <dbReference type="SAM" id="MobiDB-lite"/>
    </source>
</evidence>
<feature type="region of interest" description="Disordered" evidence="1">
    <location>
        <begin position="115"/>
        <end position="156"/>
    </location>
</feature>
<reference evidence="2 3" key="1">
    <citation type="journal article" date="2017" name="Curr. Biol.">
        <title>Genome architecture and evolution of a unichromosomal asexual nematode.</title>
        <authorList>
            <person name="Fradin H."/>
            <person name="Zegar C."/>
            <person name="Gutwein M."/>
            <person name="Lucas J."/>
            <person name="Kovtun M."/>
            <person name="Corcoran D."/>
            <person name="Baugh L.R."/>
            <person name="Kiontke K."/>
            <person name="Gunsalus K."/>
            <person name="Fitch D.H."/>
            <person name="Piano F."/>
        </authorList>
    </citation>
    <scope>NUCLEOTIDE SEQUENCE [LARGE SCALE GENOMIC DNA]</scope>
    <source>
        <strain evidence="2">PF1309</strain>
    </source>
</reference>
<keyword evidence="3" id="KW-1185">Reference proteome</keyword>
<name>A0A2A2K5B4_9BILA</name>
<gene>
    <name evidence="2" type="ORF">WR25_10839</name>
</gene>
<protein>
    <submittedName>
        <fullName evidence="2">Uncharacterized protein</fullName>
    </submittedName>
</protein>
<evidence type="ECO:0000313" key="2">
    <source>
        <dbReference type="EMBL" id="PAV69118.1"/>
    </source>
</evidence>
<accession>A0A2A2K5B4</accession>
<evidence type="ECO:0000313" key="3">
    <source>
        <dbReference type="Proteomes" id="UP000218231"/>
    </source>
</evidence>
<dbReference type="AlphaFoldDB" id="A0A2A2K5B4"/>
<dbReference type="EMBL" id="LIAE01009590">
    <property type="protein sequence ID" value="PAV69118.1"/>
    <property type="molecule type" value="Genomic_DNA"/>
</dbReference>
<sequence>MLAHEVDQVAAQQVLQQWFGHGQAHTGAGFPRRWHHWFAGLEHLLQALALLAEHRVVVAVDEQAVAQACLQRRQALAQGHRLEVEPPRRLHETTAARGDQKTVQGLFVQGQRHLGANDGHAGIRGSPPGQIDRHPSPPAGPPWQARFFHGSPRRRC</sequence>
<proteinExistence type="predicted"/>
<organism evidence="2 3">
    <name type="scientific">Diploscapter pachys</name>
    <dbReference type="NCBI Taxonomy" id="2018661"/>
    <lineage>
        <taxon>Eukaryota</taxon>
        <taxon>Metazoa</taxon>
        <taxon>Ecdysozoa</taxon>
        <taxon>Nematoda</taxon>
        <taxon>Chromadorea</taxon>
        <taxon>Rhabditida</taxon>
        <taxon>Rhabditina</taxon>
        <taxon>Rhabditomorpha</taxon>
        <taxon>Rhabditoidea</taxon>
        <taxon>Rhabditidae</taxon>
        <taxon>Diploscapter</taxon>
    </lineage>
</organism>
<comment type="caution">
    <text evidence="2">The sequence shown here is derived from an EMBL/GenBank/DDBJ whole genome shotgun (WGS) entry which is preliminary data.</text>
</comment>
<dbReference type="Proteomes" id="UP000218231">
    <property type="component" value="Unassembled WGS sequence"/>
</dbReference>